<evidence type="ECO:0000313" key="2">
    <source>
        <dbReference type="Proteomes" id="UP000311919"/>
    </source>
</evidence>
<accession>A0A4Z2DW02</accession>
<sequence>MGSRIRDHMRLFLLSILNEDPRLLSLCTLNELTSVFVQEMNIELSEKSYSNLKHFVCCFLYNLMNEEGIGTNGVDPRVQNNCLPVKNASSAPPETQRRVVMLSRDEVIALAAATVIDKTNPVVSASNGGESVSKRIKQLRQTPLIGTRPTIRTLVNKSAIINESNGPSASHVEVTPLRNIQLIPTPRTESSTQKIESFSKSNCARNLLTTISTSNLSAFMSQSSVNDRRSYISAPSSSLNPTSNSINNIKNISATKTGITIKRQLSEAVISSEL</sequence>
<organism evidence="1 2">
    <name type="scientific">Schistosoma japonicum</name>
    <name type="common">Blood fluke</name>
    <dbReference type="NCBI Taxonomy" id="6182"/>
    <lineage>
        <taxon>Eukaryota</taxon>
        <taxon>Metazoa</taxon>
        <taxon>Spiralia</taxon>
        <taxon>Lophotrochozoa</taxon>
        <taxon>Platyhelminthes</taxon>
        <taxon>Trematoda</taxon>
        <taxon>Digenea</taxon>
        <taxon>Strigeidida</taxon>
        <taxon>Schistosomatoidea</taxon>
        <taxon>Schistosomatidae</taxon>
        <taxon>Schistosoma</taxon>
    </lineage>
</organism>
<dbReference type="EMBL" id="SKCS01000021">
    <property type="protein sequence ID" value="TNN20657.1"/>
    <property type="molecule type" value="Genomic_DNA"/>
</dbReference>
<evidence type="ECO:0000313" key="1">
    <source>
        <dbReference type="EMBL" id="TNN20657.1"/>
    </source>
</evidence>
<dbReference type="EMBL" id="SKCS01000021">
    <property type="protein sequence ID" value="TNN20656.1"/>
    <property type="molecule type" value="Genomic_DNA"/>
</dbReference>
<protein>
    <submittedName>
        <fullName evidence="1">Uncharacterized protein</fullName>
    </submittedName>
</protein>
<dbReference type="Proteomes" id="UP000311919">
    <property type="component" value="Unassembled WGS sequence"/>
</dbReference>
<dbReference type="EMBL" id="SKCS01000021">
    <property type="protein sequence ID" value="TNN20658.1"/>
    <property type="molecule type" value="Genomic_DNA"/>
</dbReference>
<name>A0A4Z2DW02_SCHJA</name>
<comment type="caution">
    <text evidence="1">The sequence shown here is derived from an EMBL/GenBank/DDBJ whole genome shotgun (WGS) entry which is preliminary data.</text>
</comment>
<dbReference type="AlphaFoldDB" id="A0A4Z2DW02"/>
<gene>
    <name evidence="1" type="ORF">EWB00_003397</name>
</gene>
<keyword evidence="2" id="KW-1185">Reference proteome</keyword>
<reference evidence="1 2" key="1">
    <citation type="submission" date="2019-03" db="EMBL/GenBank/DDBJ databases">
        <title>An improved genome assembly of the fluke Schistosoma japonicum.</title>
        <authorList>
            <person name="Hu W."/>
            <person name="Luo F."/>
            <person name="Yin M."/>
            <person name="Mo X."/>
            <person name="Sun C."/>
            <person name="Wu Q."/>
            <person name="Zhu B."/>
            <person name="Xiang M."/>
            <person name="Wang J."/>
            <person name="Wang Y."/>
            <person name="Zhang T."/>
            <person name="Xu B."/>
            <person name="Zheng H."/>
            <person name="Feng Z."/>
        </authorList>
    </citation>
    <scope>NUCLEOTIDE SEQUENCE [LARGE SCALE GENOMIC DNA]</scope>
    <source>
        <strain evidence="1">HuSjv2</strain>
        <tissue evidence="1">Worms</tissue>
    </source>
</reference>
<dbReference type="OrthoDB" id="6260328at2759"/>
<proteinExistence type="predicted"/>